<proteinExistence type="inferred from homology"/>
<sequence length="212" mass="23630">MIQWLKRKFSSAPETVSDEGVTKVKIIAGLGNPGPKYERTRHNVGFDAVDVLADRLKVNLKEDKKSKAWIAEYRNGTEKIVLMQPTTMMNLSGEAVRPMMDYYNVAAEDVLIMYDDLDLTPGRIRLRQSGGHGGHNGMKSLIKHMNTQKFNRIRIGVGRPANGEAVTSHVLGTFAPKERVLVDEAVQEAAAACEAWLENSFPEVMNLYNKKG</sequence>
<gene>
    <name evidence="8" type="primary">pth</name>
    <name evidence="11" type="ORF">B0H94_11730</name>
</gene>
<dbReference type="HAMAP" id="MF_00083">
    <property type="entry name" value="Pept_tRNA_hydro_bact"/>
    <property type="match status" value="1"/>
</dbReference>
<dbReference type="GO" id="GO:0072344">
    <property type="term" value="P:rescue of stalled ribosome"/>
    <property type="evidence" value="ECO:0007669"/>
    <property type="project" value="UniProtKB-UniRule"/>
</dbReference>
<dbReference type="EC" id="3.1.1.29" evidence="1 8"/>
<dbReference type="SUPFAM" id="SSF53178">
    <property type="entry name" value="Peptidyl-tRNA hydrolase-like"/>
    <property type="match status" value="1"/>
</dbReference>
<evidence type="ECO:0000256" key="5">
    <source>
        <dbReference type="ARBA" id="ARBA00038063"/>
    </source>
</evidence>
<evidence type="ECO:0000256" key="3">
    <source>
        <dbReference type="ARBA" id="ARBA00022801"/>
    </source>
</evidence>
<feature type="site" description="Stabilizes the basic form of H active site to accept a proton" evidence="8">
    <location>
        <position position="115"/>
    </location>
</feature>
<dbReference type="Proteomes" id="UP000242310">
    <property type="component" value="Unassembled WGS sequence"/>
</dbReference>
<feature type="site" description="Discriminates between blocked and unblocked aminoacyl-tRNA" evidence="8">
    <location>
        <position position="32"/>
    </location>
</feature>
<keyword evidence="4 8" id="KW-0694">RNA-binding</keyword>
<dbReference type="InterPro" id="IPR036416">
    <property type="entry name" value="Pept_tRNA_hydro_sf"/>
</dbReference>
<keyword evidence="2 8" id="KW-0820">tRNA-binding</keyword>
<comment type="caution">
    <text evidence="11">The sequence shown here is derived from an EMBL/GenBank/DDBJ whole genome shotgun (WGS) entry which is preliminary data.</text>
</comment>
<evidence type="ECO:0000313" key="12">
    <source>
        <dbReference type="Proteomes" id="UP000242310"/>
    </source>
</evidence>
<reference evidence="11 12" key="1">
    <citation type="submission" date="2018-03" db="EMBL/GenBank/DDBJ databases">
        <title>Genomic Encyclopedia of Type Strains, Phase III (KMG-III): the genomes of soil and plant-associated and newly described type strains.</title>
        <authorList>
            <person name="Whitman W."/>
        </authorList>
    </citation>
    <scope>NUCLEOTIDE SEQUENCE [LARGE SCALE GENOMIC DNA]</scope>
    <source>
        <strain evidence="11 12">CGMCC 1.07653</strain>
    </source>
</reference>
<dbReference type="NCBIfam" id="TIGR00447">
    <property type="entry name" value="pth"/>
    <property type="match status" value="1"/>
</dbReference>
<dbReference type="GO" id="GO:0006515">
    <property type="term" value="P:protein quality control for misfolded or incompletely synthesized proteins"/>
    <property type="evidence" value="ECO:0007669"/>
    <property type="project" value="UniProtKB-UniRule"/>
</dbReference>
<dbReference type="Pfam" id="PF01195">
    <property type="entry name" value="Pept_tRNA_hydro"/>
    <property type="match status" value="1"/>
</dbReference>
<dbReference type="GO" id="GO:0005737">
    <property type="term" value="C:cytoplasm"/>
    <property type="evidence" value="ECO:0007669"/>
    <property type="project" value="UniProtKB-SubCell"/>
</dbReference>
<protein>
    <recommendedName>
        <fullName evidence="7 8">Peptidyl-tRNA hydrolase</fullName>
        <shortName evidence="8">Pth</shortName>
        <ecNumber evidence="1 8">3.1.1.29</ecNumber>
    </recommendedName>
</protein>
<organism evidence="11 12">
    <name type="scientific">Salsuginibacillus halophilus</name>
    <dbReference type="NCBI Taxonomy" id="517424"/>
    <lineage>
        <taxon>Bacteria</taxon>
        <taxon>Bacillati</taxon>
        <taxon>Bacillota</taxon>
        <taxon>Bacilli</taxon>
        <taxon>Bacillales</taxon>
        <taxon>Bacillaceae</taxon>
        <taxon>Salsuginibacillus</taxon>
    </lineage>
</organism>
<accession>A0A2P8H7R3</accession>
<evidence type="ECO:0000256" key="9">
    <source>
        <dbReference type="RuleBase" id="RU000673"/>
    </source>
</evidence>
<evidence type="ECO:0000256" key="8">
    <source>
        <dbReference type="HAMAP-Rule" id="MF_00083"/>
    </source>
</evidence>
<feature type="binding site" evidence="8">
    <location>
        <position position="136"/>
    </location>
    <ligand>
        <name>tRNA</name>
        <dbReference type="ChEBI" id="CHEBI:17843"/>
    </ligand>
</feature>
<feature type="binding site" evidence="8">
    <location>
        <position position="37"/>
    </location>
    <ligand>
        <name>tRNA</name>
        <dbReference type="ChEBI" id="CHEBI:17843"/>
    </ligand>
</feature>
<keyword evidence="12" id="KW-1185">Reference proteome</keyword>
<dbReference type="CDD" id="cd00462">
    <property type="entry name" value="PTH"/>
    <property type="match status" value="1"/>
</dbReference>
<dbReference type="InterPro" id="IPR001328">
    <property type="entry name" value="Pept_tRNA_hydro"/>
</dbReference>
<comment type="function">
    <text evidence="8">Catalyzes the release of premature peptidyl moieties from peptidyl-tRNA molecules trapped in stalled 50S ribosomal subunits, and thus maintains levels of free tRNAs and 50S ribosomes.</text>
</comment>
<name>A0A2P8H7R3_9BACI</name>
<evidence type="ECO:0000256" key="6">
    <source>
        <dbReference type="ARBA" id="ARBA00048707"/>
    </source>
</evidence>
<comment type="function">
    <text evidence="8">Hydrolyzes ribosome-free peptidyl-tRNAs (with 1 or more amino acids incorporated), which drop off the ribosome during protein synthesis, or as a result of ribosome stalling.</text>
</comment>
<evidence type="ECO:0000256" key="7">
    <source>
        <dbReference type="ARBA" id="ARBA00050038"/>
    </source>
</evidence>
<dbReference type="EMBL" id="PYAV01000017">
    <property type="protein sequence ID" value="PSL42256.1"/>
    <property type="molecule type" value="Genomic_DNA"/>
</dbReference>
<dbReference type="PANTHER" id="PTHR17224:SF1">
    <property type="entry name" value="PEPTIDYL-TRNA HYDROLASE"/>
    <property type="match status" value="1"/>
</dbReference>
<feature type="binding site" evidence="8">
    <location>
        <position position="88"/>
    </location>
    <ligand>
        <name>tRNA</name>
        <dbReference type="ChEBI" id="CHEBI:17843"/>
    </ligand>
</feature>
<dbReference type="AlphaFoldDB" id="A0A2P8H7R3"/>
<dbReference type="GO" id="GO:0000049">
    <property type="term" value="F:tRNA binding"/>
    <property type="evidence" value="ECO:0007669"/>
    <property type="project" value="UniProtKB-UniRule"/>
</dbReference>
<dbReference type="Gene3D" id="3.40.50.1470">
    <property type="entry name" value="Peptidyl-tRNA hydrolase"/>
    <property type="match status" value="1"/>
</dbReference>
<evidence type="ECO:0000256" key="4">
    <source>
        <dbReference type="ARBA" id="ARBA00022884"/>
    </source>
</evidence>
<keyword evidence="3 8" id="KW-0378">Hydrolase</keyword>
<comment type="subunit">
    <text evidence="8">Monomer.</text>
</comment>
<keyword evidence="8" id="KW-0963">Cytoplasm</keyword>
<feature type="active site" description="Proton acceptor" evidence="8">
    <location>
        <position position="42"/>
    </location>
</feature>
<evidence type="ECO:0000256" key="10">
    <source>
        <dbReference type="RuleBase" id="RU004320"/>
    </source>
</evidence>
<dbReference type="PROSITE" id="PS01196">
    <property type="entry name" value="PEPT_TRNA_HYDROL_2"/>
    <property type="match status" value="1"/>
</dbReference>
<evidence type="ECO:0000313" key="11">
    <source>
        <dbReference type="EMBL" id="PSL42256.1"/>
    </source>
</evidence>
<dbReference type="PANTHER" id="PTHR17224">
    <property type="entry name" value="PEPTIDYL-TRNA HYDROLASE"/>
    <property type="match status" value="1"/>
</dbReference>
<dbReference type="FunFam" id="3.40.50.1470:FF:000001">
    <property type="entry name" value="Peptidyl-tRNA hydrolase"/>
    <property type="match status" value="1"/>
</dbReference>
<dbReference type="InterPro" id="IPR018171">
    <property type="entry name" value="Pept_tRNA_hydro_CS"/>
</dbReference>
<comment type="subcellular location">
    <subcellularLocation>
        <location evidence="8">Cytoplasm</location>
    </subcellularLocation>
</comment>
<evidence type="ECO:0000256" key="1">
    <source>
        <dbReference type="ARBA" id="ARBA00013260"/>
    </source>
</evidence>
<evidence type="ECO:0000256" key="2">
    <source>
        <dbReference type="ARBA" id="ARBA00022555"/>
    </source>
</evidence>
<comment type="catalytic activity">
    <reaction evidence="6 8 9">
        <text>an N-acyl-L-alpha-aminoacyl-tRNA + H2O = an N-acyl-L-amino acid + a tRNA + H(+)</text>
        <dbReference type="Rhea" id="RHEA:54448"/>
        <dbReference type="Rhea" id="RHEA-COMP:10123"/>
        <dbReference type="Rhea" id="RHEA-COMP:13883"/>
        <dbReference type="ChEBI" id="CHEBI:15377"/>
        <dbReference type="ChEBI" id="CHEBI:15378"/>
        <dbReference type="ChEBI" id="CHEBI:59874"/>
        <dbReference type="ChEBI" id="CHEBI:78442"/>
        <dbReference type="ChEBI" id="CHEBI:138191"/>
        <dbReference type="EC" id="3.1.1.29"/>
    </reaction>
</comment>
<feature type="binding site" evidence="8">
    <location>
        <position position="90"/>
    </location>
    <ligand>
        <name>tRNA</name>
        <dbReference type="ChEBI" id="CHEBI:17843"/>
    </ligand>
</feature>
<dbReference type="GO" id="GO:0004045">
    <property type="term" value="F:peptidyl-tRNA hydrolase activity"/>
    <property type="evidence" value="ECO:0007669"/>
    <property type="project" value="UniProtKB-UniRule"/>
</dbReference>
<dbReference type="PROSITE" id="PS01195">
    <property type="entry name" value="PEPT_TRNA_HYDROL_1"/>
    <property type="match status" value="1"/>
</dbReference>
<comment type="similarity">
    <text evidence="5 8 10">Belongs to the PTH family.</text>
</comment>